<protein>
    <recommendedName>
        <fullName evidence="3">DUF3577 domain-containing protein</fullName>
    </recommendedName>
</protein>
<accession>A0A1H1X8X3</accession>
<gene>
    <name evidence="1" type="ORF">SAMN05216198_3541</name>
</gene>
<reference evidence="2" key="1">
    <citation type="submission" date="2016-10" db="EMBL/GenBank/DDBJ databases">
        <authorList>
            <person name="Varghese N."/>
            <person name="Submissions S."/>
        </authorList>
    </citation>
    <scope>NUCLEOTIDE SEQUENCE [LARGE SCALE GENOMIC DNA]</scope>
    <source>
        <strain evidence="2">2SM5</strain>
    </source>
</reference>
<proteinExistence type="predicted"/>
<dbReference type="Proteomes" id="UP000243426">
    <property type="component" value="Chromosome I"/>
</dbReference>
<evidence type="ECO:0000313" key="1">
    <source>
        <dbReference type="EMBL" id="SDT05797.1"/>
    </source>
</evidence>
<evidence type="ECO:0000313" key="2">
    <source>
        <dbReference type="Proteomes" id="UP000243426"/>
    </source>
</evidence>
<keyword evidence="2" id="KW-1185">Reference proteome</keyword>
<dbReference type="EMBL" id="LT629748">
    <property type="protein sequence ID" value="SDT05797.1"/>
    <property type="molecule type" value="Genomic_DNA"/>
</dbReference>
<evidence type="ECO:0008006" key="3">
    <source>
        <dbReference type="Google" id="ProtNLM"/>
    </source>
</evidence>
<dbReference type="AlphaFoldDB" id="A0A1H1X8X3"/>
<name>A0A1H1X8X3_9GAMM</name>
<dbReference type="Pfam" id="PF12101">
    <property type="entry name" value="DUF3577"/>
    <property type="match status" value="1"/>
</dbReference>
<sequence length="68" mass="7477">MSATQTSETKYFDLHTTGIGYLNRLREVTPRKGKPFMAVTVAALKGSADACLKINMKDSTRHDKTSSV</sequence>
<organism evidence="1 2">
    <name type="scientific">Halopseudomonas litoralis</name>
    <dbReference type="NCBI Taxonomy" id="797277"/>
    <lineage>
        <taxon>Bacteria</taxon>
        <taxon>Pseudomonadati</taxon>
        <taxon>Pseudomonadota</taxon>
        <taxon>Gammaproteobacteria</taxon>
        <taxon>Pseudomonadales</taxon>
        <taxon>Pseudomonadaceae</taxon>
        <taxon>Halopseudomonas</taxon>
    </lineage>
</organism>
<dbReference type="InterPro" id="IPR021960">
    <property type="entry name" value="DUF3577"/>
</dbReference>
<dbReference type="STRING" id="797277.SAMN05216198_3541"/>